<name>A0A1K1LMN3_9BACT</name>
<evidence type="ECO:0000313" key="1">
    <source>
        <dbReference type="EMBL" id="SFW12160.1"/>
    </source>
</evidence>
<reference evidence="1 3" key="1">
    <citation type="submission" date="2016-11" db="EMBL/GenBank/DDBJ databases">
        <authorList>
            <person name="Jaros S."/>
            <person name="Januszkiewicz K."/>
            <person name="Wedrychowicz H."/>
        </authorList>
    </citation>
    <scope>NUCLEOTIDE SEQUENCE [LARGE SCALE GENOMIC DNA]</scope>
    <source>
        <strain evidence="1 3">DSM 784</strain>
    </source>
</reference>
<organism evidence="1 3">
    <name type="scientific">Chitinophaga sancti</name>
    <dbReference type="NCBI Taxonomy" id="1004"/>
    <lineage>
        <taxon>Bacteria</taxon>
        <taxon>Pseudomonadati</taxon>
        <taxon>Bacteroidota</taxon>
        <taxon>Chitinophagia</taxon>
        <taxon>Chitinophagales</taxon>
        <taxon>Chitinophagaceae</taxon>
        <taxon>Chitinophaga</taxon>
    </lineage>
</organism>
<dbReference type="InterPro" id="IPR029044">
    <property type="entry name" value="Nucleotide-diphossugar_trans"/>
</dbReference>
<keyword evidence="4" id="KW-1185">Reference proteome</keyword>
<gene>
    <name evidence="1" type="ORF">SAMN05661012_00048</name>
    <name evidence="2" type="ORF">SR876_31010</name>
</gene>
<protein>
    <recommendedName>
        <fullName evidence="5">Nucleotide-diphospho-sugar transferase</fullName>
    </recommendedName>
</protein>
<dbReference type="STRING" id="1004.SAMN05661012_00048"/>
<sequence length="302" mass="35253">MKLESPVLFLIFNRPFQTMQVFEQIKIQQPARLFIAADGPRPGKPGEATLCHTTRAQVLNAIDWPCEVSTLFRDENLGCGTAVSSAINWFFQQVEEGIILEDDCMPDPTFFTFCTTLLERYRLDEHVMHIAGSNYQMGHVRGNASYYFSRFAHIWGWATWRRAWQHYDFSLQRYQHISRKGMNRQFLTDIENIYLNRIDTWDIQWFMSVWFNHGYAITPNTNLITNIGYGKEATHTRATPSWFKKMVYGSIPKIVHPASINIDNAADDYSVTNLFNPPYLSHIVRKIVRGTPFLYNLYKRIS</sequence>
<dbReference type="RefSeq" id="WP_072356507.1">
    <property type="nucleotide sequence ID" value="NZ_CP139972.1"/>
</dbReference>
<dbReference type="Proteomes" id="UP001326715">
    <property type="component" value="Chromosome"/>
</dbReference>
<dbReference type="SUPFAM" id="SSF53448">
    <property type="entry name" value="Nucleotide-diphospho-sugar transferases"/>
    <property type="match status" value="1"/>
</dbReference>
<evidence type="ECO:0000313" key="3">
    <source>
        <dbReference type="Proteomes" id="UP000183788"/>
    </source>
</evidence>
<evidence type="ECO:0000313" key="4">
    <source>
        <dbReference type="Proteomes" id="UP001326715"/>
    </source>
</evidence>
<dbReference type="EMBL" id="CP140154">
    <property type="protein sequence ID" value="WQG89363.1"/>
    <property type="molecule type" value="Genomic_DNA"/>
</dbReference>
<accession>A0A1K1LMN3</accession>
<dbReference type="AlphaFoldDB" id="A0A1K1LMN3"/>
<reference evidence="2 4" key="2">
    <citation type="submission" date="2023-11" db="EMBL/GenBank/DDBJ databases">
        <title>MicrobeMod: A computational toolkit for identifying prokaryotic methylation and restriction-modification with nanopore sequencing.</title>
        <authorList>
            <person name="Crits-Christoph A."/>
            <person name="Kang S.C."/>
            <person name="Lee H."/>
            <person name="Ostrov N."/>
        </authorList>
    </citation>
    <scope>NUCLEOTIDE SEQUENCE [LARGE SCALE GENOMIC DNA]</scope>
    <source>
        <strain evidence="2 4">ATCC 23090</strain>
    </source>
</reference>
<evidence type="ECO:0008006" key="5">
    <source>
        <dbReference type="Google" id="ProtNLM"/>
    </source>
</evidence>
<proteinExistence type="predicted"/>
<dbReference type="EMBL" id="FPIZ01000001">
    <property type="protein sequence ID" value="SFW12160.1"/>
    <property type="molecule type" value="Genomic_DNA"/>
</dbReference>
<dbReference type="Gene3D" id="3.90.550.10">
    <property type="entry name" value="Spore Coat Polysaccharide Biosynthesis Protein SpsA, Chain A"/>
    <property type="match status" value="1"/>
</dbReference>
<evidence type="ECO:0000313" key="2">
    <source>
        <dbReference type="EMBL" id="WQG89363.1"/>
    </source>
</evidence>
<dbReference type="Proteomes" id="UP000183788">
    <property type="component" value="Unassembled WGS sequence"/>
</dbReference>